<sequence>MQLSIASLILAAILPVAFAANCQNSGGVANGECVKFYGNSQCKGDPIGSYKPTCAGNCFKYDSYSSVFVSGDGTYGTDCVLYSDDNCSVEQTDTGNVVVGGGKCAAAPNAKSMKCYYRC</sequence>
<dbReference type="OrthoDB" id="3229660at2759"/>
<gene>
    <name evidence="2" type="ORF">BD311DRAFT_677347</name>
</gene>
<feature type="signal peptide" evidence="1">
    <location>
        <begin position="1"/>
        <end position="19"/>
    </location>
</feature>
<protein>
    <submittedName>
        <fullName evidence="2">Uncharacterized protein</fullName>
    </submittedName>
</protein>
<reference evidence="2" key="1">
    <citation type="submission" date="2019-01" db="EMBL/GenBank/DDBJ databases">
        <title>Draft genome sequences of three monokaryotic isolates of the white-rot basidiomycete fungus Dichomitus squalens.</title>
        <authorList>
            <consortium name="DOE Joint Genome Institute"/>
            <person name="Lopez S.C."/>
            <person name="Andreopoulos B."/>
            <person name="Pangilinan J."/>
            <person name="Lipzen A."/>
            <person name="Riley R."/>
            <person name="Ahrendt S."/>
            <person name="Ng V."/>
            <person name="Barry K."/>
            <person name="Daum C."/>
            <person name="Grigoriev I.V."/>
            <person name="Hilden K.S."/>
            <person name="Makela M.R."/>
            <person name="de Vries R.P."/>
        </authorList>
    </citation>
    <scope>NUCLEOTIDE SEQUENCE [LARGE SCALE GENOMIC DNA]</scope>
    <source>
        <strain evidence="2">OM18370.1</strain>
    </source>
</reference>
<dbReference type="EMBL" id="ML143571">
    <property type="protein sequence ID" value="TBU21864.1"/>
    <property type="molecule type" value="Genomic_DNA"/>
</dbReference>
<keyword evidence="1" id="KW-0732">Signal</keyword>
<evidence type="ECO:0000313" key="2">
    <source>
        <dbReference type="EMBL" id="TBU21864.1"/>
    </source>
</evidence>
<proteinExistence type="predicted"/>
<dbReference type="Proteomes" id="UP000292957">
    <property type="component" value="Unassembled WGS sequence"/>
</dbReference>
<name>A0A4Q9M4M7_9APHY</name>
<dbReference type="AlphaFoldDB" id="A0A4Q9M4M7"/>
<organism evidence="2">
    <name type="scientific">Dichomitus squalens</name>
    <dbReference type="NCBI Taxonomy" id="114155"/>
    <lineage>
        <taxon>Eukaryota</taxon>
        <taxon>Fungi</taxon>
        <taxon>Dikarya</taxon>
        <taxon>Basidiomycota</taxon>
        <taxon>Agaricomycotina</taxon>
        <taxon>Agaricomycetes</taxon>
        <taxon>Polyporales</taxon>
        <taxon>Polyporaceae</taxon>
        <taxon>Dichomitus</taxon>
    </lineage>
</organism>
<evidence type="ECO:0000256" key="1">
    <source>
        <dbReference type="SAM" id="SignalP"/>
    </source>
</evidence>
<feature type="chain" id="PRO_5020988248" evidence="1">
    <location>
        <begin position="20"/>
        <end position="119"/>
    </location>
</feature>
<accession>A0A4Q9M4M7</accession>